<dbReference type="Gene3D" id="1.10.510.10">
    <property type="entry name" value="Transferase(Phosphotransferase) domain 1"/>
    <property type="match status" value="1"/>
</dbReference>
<dbReference type="InterPro" id="IPR011990">
    <property type="entry name" value="TPR-like_helical_dom_sf"/>
</dbReference>
<keyword evidence="9" id="KW-0723">Serine/threonine-protein kinase</keyword>
<dbReference type="SUPFAM" id="SSF56112">
    <property type="entry name" value="Protein kinase-like (PK-like)"/>
    <property type="match status" value="1"/>
</dbReference>
<feature type="repeat" description="TPR" evidence="5">
    <location>
        <begin position="561"/>
        <end position="594"/>
    </location>
</feature>
<protein>
    <submittedName>
        <fullName evidence="9">Serine/threonine protein kinase</fullName>
    </submittedName>
</protein>
<dbReference type="Pfam" id="PF13424">
    <property type="entry name" value="TPR_12"/>
    <property type="match status" value="4"/>
</dbReference>
<dbReference type="InterPro" id="IPR008271">
    <property type="entry name" value="Ser/Thr_kinase_AS"/>
</dbReference>
<keyword evidence="9" id="KW-0418">Kinase</keyword>
<dbReference type="EMBL" id="JAGGJA010000006">
    <property type="protein sequence ID" value="MCW9707193.1"/>
    <property type="molecule type" value="Genomic_DNA"/>
</dbReference>
<feature type="domain" description="Protein kinase" evidence="8">
    <location>
        <begin position="91"/>
        <end position="364"/>
    </location>
</feature>
<gene>
    <name evidence="9" type="ORF">J6I44_10020</name>
</gene>
<evidence type="ECO:0000313" key="10">
    <source>
        <dbReference type="Proteomes" id="UP001207918"/>
    </source>
</evidence>
<feature type="repeat" description="TPR" evidence="5">
    <location>
        <begin position="477"/>
        <end position="510"/>
    </location>
</feature>
<dbReference type="PROSITE" id="PS00108">
    <property type="entry name" value="PROTEIN_KINASE_ST"/>
    <property type="match status" value="1"/>
</dbReference>
<dbReference type="SMART" id="SM00028">
    <property type="entry name" value="TPR"/>
    <property type="match status" value="7"/>
</dbReference>
<evidence type="ECO:0000256" key="4">
    <source>
        <dbReference type="ARBA" id="ARBA00022840"/>
    </source>
</evidence>
<proteinExistence type="predicted"/>
<evidence type="ECO:0000256" key="5">
    <source>
        <dbReference type="PROSITE-ProRule" id="PRU00339"/>
    </source>
</evidence>
<evidence type="ECO:0000259" key="8">
    <source>
        <dbReference type="PROSITE" id="PS50011"/>
    </source>
</evidence>
<dbReference type="PROSITE" id="PS50005">
    <property type="entry name" value="TPR"/>
    <property type="match status" value="2"/>
</dbReference>
<dbReference type="GO" id="GO:0004674">
    <property type="term" value="F:protein serine/threonine kinase activity"/>
    <property type="evidence" value="ECO:0007669"/>
    <property type="project" value="UniProtKB-KW"/>
</dbReference>
<dbReference type="PANTHER" id="PTHR45641:SF19">
    <property type="entry name" value="NEPHROCYSTIN-3"/>
    <property type="match status" value="1"/>
</dbReference>
<dbReference type="PANTHER" id="PTHR45641">
    <property type="entry name" value="TETRATRICOPEPTIDE REPEAT PROTEIN (AFU_ORTHOLOGUE AFUA_6G03870)"/>
    <property type="match status" value="1"/>
</dbReference>
<feature type="binding site" evidence="6">
    <location>
        <position position="122"/>
    </location>
    <ligand>
        <name>ATP</name>
        <dbReference type="ChEBI" id="CHEBI:30616"/>
    </ligand>
</feature>
<evidence type="ECO:0000313" key="9">
    <source>
        <dbReference type="EMBL" id="MCW9707193.1"/>
    </source>
</evidence>
<dbReference type="Pfam" id="PF00069">
    <property type="entry name" value="Pkinase"/>
    <property type="match status" value="1"/>
</dbReference>
<dbReference type="InterPro" id="IPR000719">
    <property type="entry name" value="Prot_kinase_dom"/>
</dbReference>
<evidence type="ECO:0000256" key="2">
    <source>
        <dbReference type="ARBA" id="ARBA00022741"/>
    </source>
</evidence>
<keyword evidence="7" id="KW-1133">Transmembrane helix</keyword>
<comment type="caution">
    <text evidence="9">The sequence shown here is derived from an EMBL/GenBank/DDBJ whole genome shotgun (WGS) entry which is preliminary data.</text>
</comment>
<keyword evidence="3 5" id="KW-0802">TPR repeat</keyword>
<keyword evidence="2 6" id="KW-0547">Nucleotide-binding</keyword>
<keyword evidence="9" id="KW-0808">Transferase</keyword>
<accession>A0ABT3PMM3</accession>
<dbReference type="InterPro" id="IPR017441">
    <property type="entry name" value="Protein_kinase_ATP_BS"/>
</dbReference>
<reference evidence="9 10" key="1">
    <citation type="submission" date="2021-03" db="EMBL/GenBank/DDBJ databases">
        <title>Aliifodinibius sp. nov., a new bacterium isolated from saline soil.</title>
        <authorList>
            <person name="Galisteo C."/>
            <person name="De La Haba R."/>
            <person name="Sanchez-Porro C."/>
            <person name="Ventosa A."/>
        </authorList>
    </citation>
    <scope>NUCLEOTIDE SEQUENCE [LARGE SCALE GENOMIC DNA]</scope>
    <source>
        <strain evidence="9 10">1BSP15-2V2</strain>
    </source>
</reference>
<keyword evidence="4 6" id="KW-0067">ATP-binding</keyword>
<dbReference type="InterPro" id="IPR011009">
    <property type="entry name" value="Kinase-like_dom_sf"/>
</dbReference>
<dbReference type="SMART" id="SM00220">
    <property type="entry name" value="S_TKc"/>
    <property type="match status" value="1"/>
</dbReference>
<dbReference type="PROSITE" id="PS50011">
    <property type="entry name" value="PROTEIN_KINASE_DOM"/>
    <property type="match status" value="1"/>
</dbReference>
<organism evidence="9 10">
    <name type="scientific">Fodinibius salsisoli</name>
    <dbReference type="NCBI Taxonomy" id="2820877"/>
    <lineage>
        <taxon>Bacteria</taxon>
        <taxon>Pseudomonadati</taxon>
        <taxon>Balneolota</taxon>
        <taxon>Balneolia</taxon>
        <taxon>Balneolales</taxon>
        <taxon>Balneolaceae</taxon>
        <taxon>Fodinibius</taxon>
    </lineage>
</organism>
<dbReference type="InterPro" id="IPR019734">
    <property type="entry name" value="TPR_rpt"/>
</dbReference>
<keyword evidence="7" id="KW-0472">Membrane</keyword>
<keyword evidence="7" id="KW-0812">Transmembrane</keyword>
<feature type="transmembrane region" description="Helical" evidence="7">
    <location>
        <begin position="392"/>
        <end position="413"/>
    </location>
</feature>
<evidence type="ECO:0000256" key="7">
    <source>
        <dbReference type="SAM" id="Phobius"/>
    </source>
</evidence>
<dbReference type="Proteomes" id="UP001207918">
    <property type="component" value="Unassembled WGS sequence"/>
</dbReference>
<dbReference type="Gene3D" id="1.25.40.10">
    <property type="entry name" value="Tetratricopeptide repeat domain"/>
    <property type="match status" value="3"/>
</dbReference>
<dbReference type="SUPFAM" id="SSF48452">
    <property type="entry name" value="TPR-like"/>
    <property type="match status" value="3"/>
</dbReference>
<sequence length="866" mass="98287">MGNPNWDNVETIIDEVLSLPKSKRAKYISCACKDDKQLKGKVTEFLESIFNSEGWLEDPKKYKENFYQAIADDVDDLGSTNTLLGCNVGAYTIKEELGRGGMGAVYRAERSDGTFEHQVAIKVIRSGRATPENVRRFERERNILAGLNHPGIAQLFDGGVTDNCVPYLIMEYVKGIRIDQYCEKHDLTVDKRTELFMQVLKAVMHAHENLVIHRDLKPDNILVTQQGQVKILDFGISKLLEKSDPRQQDRTLTHARVLTPKYAAPEQIKEEPVTTATDLYALGTIFYELISGNHPLQLENKSYFDTERIILEKEPPPPSLNLTTERSDLKNKIRGDLDAISCKALRKEPDQRYRMANHFLYDLTNYQQGLPISVHADSFRYRSKKFLQRNKYILAAVVGFVVLIFTFASIYTWRITEERNAAQAQASKAAQVTDFMVELFEVQNPTESLGSDVTADQLIQRGIERASKLENQPIVQAQMFSAVGRAQRRLGNYDKAENLLLKALNLRKNHLGLNHSETAKSLDHLGLLKIEAGKFKIADSLLRQSLNIQRTTSGIQQLSSAQTQYLLAYVQRRVGNYDEAEKLYRSSLSIRKQYLPENDPLILESLSGLGTALHSKGEYTETLDLFTRALEGRKKIFSMRHPDVAMSFNNLAALKLNIGQFAAAESLFKKSLQIRQFLLGDEHPKVYLTKNNLALVLQEQDKLAEAEQLFRETLKARIKQSGPNSLGAKITQFCLANLMNKTNRFHSALRLYQDVLPVFREKLSDDHSFTARTWLGMGSAHLHLGKPLKADSLMNKGFNIIRRIHKEESLERALADQEMADLKIEQQNYTEAGLLLNHALKALQAIEGKQSLRQQRIISKLQVLNL</sequence>
<evidence type="ECO:0000256" key="3">
    <source>
        <dbReference type="ARBA" id="ARBA00022803"/>
    </source>
</evidence>
<dbReference type="CDD" id="cd14014">
    <property type="entry name" value="STKc_PknB_like"/>
    <property type="match status" value="1"/>
</dbReference>
<dbReference type="PROSITE" id="PS00107">
    <property type="entry name" value="PROTEIN_KINASE_ATP"/>
    <property type="match status" value="1"/>
</dbReference>
<evidence type="ECO:0000256" key="1">
    <source>
        <dbReference type="ARBA" id="ARBA00022737"/>
    </source>
</evidence>
<name>A0ABT3PMM3_9BACT</name>
<dbReference type="Gene3D" id="3.30.200.20">
    <property type="entry name" value="Phosphorylase Kinase, domain 1"/>
    <property type="match status" value="1"/>
</dbReference>
<evidence type="ECO:0000256" key="6">
    <source>
        <dbReference type="PROSITE-ProRule" id="PRU10141"/>
    </source>
</evidence>
<dbReference type="RefSeq" id="WP_265765951.1">
    <property type="nucleotide sequence ID" value="NZ_JAGGJA010000006.1"/>
</dbReference>
<keyword evidence="1" id="KW-0677">Repeat</keyword>
<keyword evidence="10" id="KW-1185">Reference proteome</keyword>